<dbReference type="AlphaFoldDB" id="A0A9X3HDL2"/>
<dbReference type="EMBL" id="JAPZED010000003">
    <property type="protein sequence ID" value="MCZ7693448.1"/>
    <property type="molecule type" value="Genomic_DNA"/>
</dbReference>
<reference evidence="1" key="1">
    <citation type="submission" date="2022-12" db="EMBL/GenBank/DDBJ databases">
        <title>Genome of R. gnavus strain RSHDN_123.</title>
        <authorList>
            <person name="Abdugheni R."/>
        </authorList>
    </citation>
    <scope>NUCLEOTIDE SEQUENCE</scope>
    <source>
        <strain evidence="1">RSHDN_123</strain>
    </source>
</reference>
<sequence>MTRQEELEFRKRCPYDAMGDYSLLSRKTETEKKNFNQSRSMSKK</sequence>
<dbReference type="Proteomes" id="UP001148455">
    <property type="component" value="Unassembled WGS sequence"/>
</dbReference>
<protein>
    <submittedName>
        <fullName evidence="1">Uncharacterized protein</fullName>
    </submittedName>
</protein>
<proteinExistence type="predicted"/>
<gene>
    <name evidence="1" type="ORF">O8D18_05260</name>
</gene>
<dbReference type="RefSeq" id="WP_269762493.1">
    <property type="nucleotide sequence ID" value="NZ_JAPZEC010000003.1"/>
</dbReference>
<name>A0A9X3HDL2_MEDGN</name>
<accession>A0A9X3HDL2</accession>
<comment type="caution">
    <text evidence="1">The sequence shown here is derived from an EMBL/GenBank/DDBJ whole genome shotgun (WGS) entry which is preliminary data.</text>
</comment>
<organism evidence="1 2">
    <name type="scientific">Mediterraneibacter gnavus</name>
    <name type="common">Ruminococcus gnavus</name>
    <dbReference type="NCBI Taxonomy" id="33038"/>
    <lineage>
        <taxon>Bacteria</taxon>
        <taxon>Bacillati</taxon>
        <taxon>Bacillota</taxon>
        <taxon>Clostridia</taxon>
        <taxon>Lachnospirales</taxon>
        <taxon>Lachnospiraceae</taxon>
        <taxon>Mediterraneibacter</taxon>
    </lineage>
</organism>
<evidence type="ECO:0000313" key="2">
    <source>
        <dbReference type="Proteomes" id="UP001148455"/>
    </source>
</evidence>
<evidence type="ECO:0000313" key="1">
    <source>
        <dbReference type="EMBL" id="MCZ7693448.1"/>
    </source>
</evidence>